<gene>
    <name evidence="3" type="primary">LOC100213623</name>
</gene>
<sequence>MNCLGVFCYLVNCKMLLLFVLFFFHTKNIEAQAPCICNSTKITELHICTSWAKADILANFNGTCYGEKLIEAIKYIKGKIDKLGETSKLFEKCREQLLNEITLKQNPVFDEYDACTVDIYCQIDKLKNMLKIKISELEKESDNEKSTFGDYAAGLYEKLWQKI</sequence>
<keyword evidence="2" id="KW-1185">Reference proteome</keyword>
<feature type="chain" id="PRO_5046060002" evidence="1">
    <location>
        <begin position="32"/>
        <end position="163"/>
    </location>
</feature>
<feature type="signal peptide" evidence="1">
    <location>
        <begin position="1"/>
        <end position="31"/>
    </location>
</feature>
<organism evidence="2 3">
    <name type="scientific">Hydra vulgaris</name>
    <name type="common">Hydra</name>
    <name type="synonym">Hydra attenuata</name>
    <dbReference type="NCBI Taxonomy" id="6087"/>
    <lineage>
        <taxon>Eukaryota</taxon>
        <taxon>Metazoa</taxon>
        <taxon>Cnidaria</taxon>
        <taxon>Hydrozoa</taxon>
        <taxon>Hydroidolina</taxon>
        <taxon>Anthoathecata</taxon>
        <taxon>Aplanulata</taxon>
        <taxon>Hydridae</taxon>
        <taxon>Hydra</taxon>
    </lineage>
</organism>
<name>A0ABM4D2E6_HYDVU</name>
<reference evidence="3" key="1">
    <citation type="submission" date="2025-08" db="UniProtKB">
        <authorList>
            <consortium name="RefSeq"/>
        </authorList>
    </citation>
    <scope>IDENTIFICATION</scope>
</reference>
<dbReference type="GeneID" id="100213623"/>
<proteinExistence type="predicted"/>
<protein>
    <submittedName>
        <fullName evidence="3">Uncharacterized protein LOC100213623 isoform X2</fullName>
    </submittedName>
</protein>
<keyword evidence="1" id="KW-0732">Signal</keyword>
<dbReference type="RefSeq" id="XP_065668431.1">
    <property type="nucleotide sequence ID" value="XM_065812359.1"/>
</dbReference>
<evidence type="ECO:0000313" key="2">
    <source>
        <dbReference type="Proteomes" id="UP001652625"/>
    </source>
</evidence>
<evidence type="ECO:0000256" key="1">
    <source>
        <dbReference type="SAM" id="SignalP"/>
    </source>
</evidence>
<evidence type="ECO:0000313" key="3">
    <source>
        <dbReference type="RefSeq" id="XP_065668431.1"/>
    </source>
</evidence>
<dbReference type="Proteomes" id="UP001652625">
    <property type="component" value="Chromosome 12"/>
</dbReference>
<accession>A0ABM4D2E6</accession>